<protein>
    <submittedName>
        <fullName evidence="2">TIGR02300 family protein</fullName>
    </submittedName>
</protein>
<dbReference type="Pfam" id="PF09538">
    <property type="entry name" value="FYDLN_acid"/>
    <property type="match status" value="1"/>
</dbReference>
<evidence type="ECO:0000313" key="3">
    <source>
        <dbReference type="Proteomes" id="UP000199423"/>
    </source>
</evidence>
<dbReference type="InterPro" id="IPR012644">
    <property type="entry name" value="CHP02300_FYDLN_acid"/>
</dbReference>
<dbReference type="RefSeq" id="WP_092863409.1">
    <property type="nucleotide sequence ID" value="NZ_FPCH01000001.1"/>
</dbReference>
<organism evidence="2 3">
    <name type="scientific">Hyphomicrobium facile</name>
    <dbReference type="NCBI Taxonomy" id="51670"/>
    <lineage>
        <taxon>Bacteria</taxon>
        <taxon>Pseudomonadati</taxon>
        <taxon>Pseudomonadota</taxon>
        <taxon>Alphaproteobacteria</taxon>
        <taxon>Hyphomicrobiales</taxon>
        <taxon>Hyphomicrobiaceae</taxon>
        <taxon>Hyphomicrobium</taxon>
    </lineage>
</organism>
<feature type="region of interest" description="Disordered" evidence="1">
    <location>
        <begin position="84"/>
        <end position="125"/>
    </location>
</feature>
<accession>A0A1I7MUX9</accession>
<feature type="compositionally biased region" description="Acidic residues" evidence="1">
    <location>
        <begin position="84"/>
        <end position="108"/>
    </location>
</feature>
<proteinExistence type="predicted"/>
<dbReference type="EMBL" id="FPCH01000001">
    <property type="protein sequence ID" value="SFV26213.1"/>
    <property type="molecule type" value="Genomic_DNA"/>
</dbReference>
<dbReference type="NCBIfam" id="TIGR02300">
    <property type="entry name" value="FYDLN_acid"/>
    <property type="match status" value="1"/>
</dbReference>
<reference evidence="3" key="1">
    <citation type="submission" date="2016-10" db="EMBL/GenBank/DDBJ databases">
        <authorList>
            <person name="Varghese N."/>
            <person name="Submissions S."/>
        </authorList>
    </citation>
    <scope>NUCLEOTIDE SEQUENCE [LARGE SCALE GENOMIC DNA]</scope>
    <source>
        <strain evidence="3">DSM 1565</strain>
    </source>
</reference>
<dbReference type="OrthoDB" id="9815689at2"/>
<gene>
    <name evidence="2" type="ORF">SAMN04488557_0378</name>
</gene>
<dbReference type="AlphaFoldDB" id="A0A1I7MUX9"/>
<dbReference type="Proteomes" id="UP000199423">
    <property type="component" value="Unassembled WGS sequence"/>
</dbReference>
<sequence>MATKQARGTKRTCQNCDERFYDLGHDPIICPFCNAKYVIASSPAALAALQAEQRDLAAKKAKKVVADDADGELPVVEGEEALVDVEADDAGGGEDDETFLEEEEEEGGDVSNIIGGPAGEGDEEP</sequence>
<evidence type="ECO:0000313" key="2">
    <source>
        <dbReference type="EMBL" id="SFV26213.1"/>
    </source>
</evidence>
<evidence type="ECO:0000256" key="1">
    <source>
        <dbReference type="SAM" id="MobiDB-lite"/>
    </source>
</evidence>
<name>A0A1I7MUX9_9HYPH</name>
<keyword evidence="3" id="KW-1185">Reference proteome</keyword>
<dbReference type="STRING" id="51670.SAMN04488557_0378"/>